<proteinExistence type="predicted"/>
<dbReference type="EMBL" id="ANIY01003985">
    <property type="protein sequence ID" value="ETP32334.1"/>
    <property type="molecule type" value="Genomic_DNA"/>
</dbReference>
<name>W2YDS3_PHYNI</name>
<dbReference type="Proteomes" id="UP000018948">
    <property type="component" value="Unassembled WGS sequence"/>
</dbReference>
<protein>
    <submittedName>
        <fullName evidence="1">Uncharacterized protein</fullName>
    </submittedName>
</protein>
<sequence length="116" mass="12767">MNPLLSLSAAAIHLSASSRETFSPKSLKNNCNSSASMRWSRFLSYAWKNGRMTSATRSNCSRVALRGVVLVGDSIFRWATSLAKIPDRLISPSRIAATRTSSMMSSLTSEERCTFQ</sequence>
<evidence type="ECO:0000313" key="2">
    <source>
        <dbReference type="Proteomes" id="UP000018948"/>
    </source>
</evidence>
<evidence type="ECO:0000313" key="1">
    <source>
        <dbReference type="EMBL" id="ETP32334.1"/>
    </source>
</evidence>
<comment type="caution">
    <text evidence="1">The sequence shown here is derived from an EMBL/GenBank/DDBJ whole genome shotgun (WGS) entry which is preliminary data.</text>
</comment>
<dbReference type="AlphaFoldDB" id="W2YDS3"/>
<accession>W2YDS3</accession>
<reference evidence="1 2" key="1">
    <citation type="submission" date="2013-11" db="EMBL/GenBank/DDBJ databases">
        <title>The Genome Sequence of Phytophthora parasitica P10297.</title>
        <authorList>
            <consortium name="The Broad Institute Genomics Platform"/>
            <person name="Russ C."/>
            <person name="Tyler B."/>
            <person name="Panabieres F."/>
            <person name="Shan W."/>
            <person name="Tripathy S."/>
            <person name="Grunwald N."/>
            <person name="Machado M."/>
            <person name="Johnson C.S."/>
            <person name="Walker B."/>
            <person name="Young S.K."/>
            <person name="Zeng Q."/>
            <person name="Gargeya S."/>
            <person name="Fitzgerald M."/>
            <person name="Haas B."/>
            <person name="Abouelleil A."/>
            <person name="Allen A.W."/>
            <person name="Alvarado L."/>
            <person name="Arachchi H.M."/>
            <person name="Berlin A.M."/>
            <person name="Chapman S.B."/>
            <person name="Gainer-Dewar J."/>
            <person name="Goldberg J."/>
            <person name="Griggs A."/>
            <person name="Gujja S."/>
            <person name="Hansen M."/>
            <person name="Howarth C."/>
            <person name="Imamovic A."/>
            <person name="Ireland A."/>
            <person name="Larimer J."/>
            <person name="McCowan C."/>
            <person name="Murphy C."/>
            <person name="Pearson M."/>
            <person name="Poon T.W."/>
            <person name="Priest M."/>
            <person name="Roberts A."/>
            <person name="Saif S."/>
            <person name="Shea T."/>
            <person name="Sisk P."/>
            <person name="Sykes S."/>
            <person name="Wortman J."/>
            <person name="Nusbaum C."/>
            <person name="Birren B."/>
        </authorList>
    </citation>
    <scope>NUCLEOTIDE SEQUENCE [LARGE SCALE GENOMIC DNA]</scope>
    <source>
        <strain evidence="1 2">P10297</strain>
    </source>
</reference>
<organism evidence="1 2">
    <name type="scientific">Phytophthora nicotianae P10297</name>
    <dbReference type="NCBI Taxonomy" id="1317064"/>
    <lineage>
        <taxon>Eukaryota</taxon>
        <taxon>Sar</taxon>
        <taxon>Stramenopiles</taxon>
        <taxon>Oomycota</taxon>
        <taxon>Peronosporomycetes</taxon>
        <taxon>Peronosporales</taxon>
        <taxon>Peronosporaceae</taxon>
        <taxon>Phytophthora</taxon>
    </lineage>
</organism>
<gene>
    <name evidence="1" type="ORF">F442_18948</name>
</gene>